<organism evidence="1">
    <name type="scientific">Candidatus Nitrotoga fabula</name>
    <dbReference type="NCBI Taxonomy" id="2182327"/>
    <lineage>
        <taxon>Bacteria</taxon>
        <taxon>Pseudomonadati</taxon>
        <taxon>Pseudomonadota</taxon>
        <taxon>Betaproteobacteria</taxon>
        <taxon>Nitrosomonadales</taxon>
        <taxon>Gallionellaceae</taxon>
        <taxon>Candidatus Nitrotoga</taxon>
    </lineage>
</organism>
<evidence type="ECO:0000313" key="1">
    <source>
        <dbReference type="EMBL" id="SPS05198.1"/>
    </source>
</evidence>
<dbReference type="AlphaFoldDB" id="A0A2X0QUF2"/>
<reference evidence="1" key="1">
    <citation type="submission" date="2018-05" db="EMBL/GenBank/DDBJ databases">
        <authorList>
            <person name="Lanie J.A."/>
            <person name="Ng W.-L."/>
            <person name="Kazmierczak K.M."/>
            <person name="Andrzejewski T.M."/>
            <person name="Davidsen T.M."/>
            <person name="Wayne K.J."/>
            <person name="Tettelin H."/>
            <person name="Glass J.I."/>
            <person name="Rusch D."/>
            <person name="Podicherti R."/>
            <person name="Tsui H.-C.T."/>
            <person name="Winkler M.E."/>
        </authorList>
    </citation>
    <scope>NUCLEOTIDE SEQUENCE</scope>
    <source>
        <strain evidence="1">KNB</strain>
    </source>
</reference>
<accession>A0A2X0QUF2</accession>
<sequence>MPLSSGYDPGRFDDGTQIIQRMRFLPYEDVLAAHSALMICNGSNPSLPRG</sequence>
<gene>
    <name evidence="1" type="ORF">NITFAB_0787</name>
</gene>
<name>A0A2X0QUF2_9PROT</name>
<protein>
    <submittedName>
        <fullName evidence="1">Uncharacterized protein</fullName>
    </submittedName>
</protein>
<dbReference type="EMBL" id="LS423452">
    <property type="protein sequence ID" value="SPS05198.1"/>
    <property type="molecule type" value="Genomic_DNA"/>
</dbReference>
<proteinExistence type="predicted"/>